<organism evidence="4 5">
    <name type="scientific">Marasmiellus scandens</name>
    <dbReference type="NCBI Taxonomy" id="2682957"/>
    <lineage>
        <taxon>Eukaryota</taxon>
        <taxon>Fungi</taxon>
        <taxon>Dikarya</taxon>
        <taxon>Basidiomycota</taxon>
        <taxon>Agaricomycotina</taxon>
        <taxon>Agaricomycetes</taxon>
        <taxon>Agaricomycetidae</taxon>
        <taxon>Agaricales</taxon>
        <taxon>Marasmiineae</taxon>
        <taxon>Omphalotaceae</taxon>
        <taxon>Marasmiellus</taxon>
    </lineage>
</organism>
<feature type="compositionally biased region" description="Polar residues" evidence="2">
    <location>
        <begin position="144"/>
        <end position="154"/>
    </location>
</feature>
<feature type="compositionally biased region" description="Polar residues" evidence="2">
    <location>
        <begin position="190"/>
        <end position="203"/>
    </location>
</feature>
<evidence type="ECO:0000256" key="1">
    <source>
        <dbReference type="ARBA" id="ARBA00023254"/>
    </source>
</evidence>
<evidence type="ECO:0000313" key="4">
    <source>
        <dbReference type="EMBL" id="KAK7467248.1"/>
    </source>
</evidence>
<accession>A0ABR1JV93</accession>
<evidence type="ECO:0000256" key="2">
    <source>
        <dbReference type="SAM" id="MobiDB-lite"/>
    </source>
</evidence>
<dbReference type="PANTHER" id="PTHR22663">
    <property type="entry name" value="RING FINGER PROTEIN NARYA-RELATED"/>
    <property type="match status" value="1"/>
</dbReference>
<evidence type="ECO:0000259" key="3">
    <source>
        <dbReference type="Pfam" id="PF14634"/>
    </source>
</evidence>
<dbReference type="PANTHER" id="PTHR22663:SF17">
    <property type="entry name" value="RING FINGER PROTEIN NARYA-RELATED"/>
    <property type="match status" value="1"/>
</dbReference>
<comment type="caution">
    <text evidence="4">The sequence shown here is derived from an EMBL/GenBank/DDBJ whole genome shotgun (WGS) entry which is preliminary data.</text>
</comment>
<feature type="domain" description="RING-type" evidence="3">
    <location>
        <begin position="12"/>
        <end position="51"/>
    </location>
</feature>
<name>A0ABR1JV93_9AGAR</name>
<dbReference type="EMBL" id="JBANRG010000004">
    <property type="protein sequence ID" value="KAK7467248.1"/>
    <property type="molecule type" value="Genomic_DNA"/>
</dbReference>
<dbReference type="Pfam" id="PF14634">
    <property type="entry name" value="zf-RING_5"/>
    <property type="match status" value="1"/>
</dbReference>
<reference evidence="4 5" key="1">
    <citation type="submission" date="2024-01" db="EMBL/GenBank/DDBJ databases">
        <title>A draft genome for the cacao thread blight pathogen Marasmiellus scandens.</title>
        <authorList>
            <person name="Baruah I.K."/>
            <person name="Leung J."/>
            <person name="Bukari Y."/>
            <person name="Amoako-Attah I."/>
            <person name="Meinhardt L.W."/>
            <person name="Bailey B.A."/>
            <person name="Cohen S.P."/>
        </authorList>
    </citation>
    <scope>NUCLEOTIDE SEQUENCE [LARGE SCALE GENOMIC DNA]</scope>
    <source>
        <strain evidence="4 5">GH-19</strain>
    </source>
</reference>
<gene>
    <name evidence="4" type="ORF">VKT23_004305</name>
</gene>
<feature type="region of interest" description="Disordered" evidence="2">
    <location>
        <begin position="139"/>
        <end position="222"/>
    </location>
</feature>
<dbReference type="InterPro" id="IPR042123">
    <property type="entry name" value="Zip3/RNF212-like"/>
</dbReference>
<protein>
    <recommendedName>
        <fullName evidence="3">RING-type domain-containing protein</fullName>
    </recommendedName>
</protein>
<dbReference type="Proteomes" id="UP001498398">
    <property type="component" value="Unassembled WGS sequence"/>
</dbReference>
<proteinExistence type="predicted"/>
<keyword evidence="1" id="KW-0469">Meiosis</keyword>
<feature type="compositionally biased region" description="Low complexity" evidence="2">
    <location>
        <begin position="164"/>
        <end position="175"/>
    </location>
</feature>
<dbReference type="InterPro" id="IPR001841">
    <property type="entry name" value="Znf_RING"/>
</dbReference>
<sequence>MSEFDFWEFVACAKCQLPFASGSTVPFWLTECGHTVCNNHLNADQSCSVCASPDIQVIPLQQEMDAPMSEWFRSVPHILDAAAFAAKFQQESMASQIRTLKARHQQQRSYTERLKKENAELRHGSRTVEMLMAQLSDQAPYDNQEPSSIVNSNGKRPLIDSAHRPPSTSSSPHSAIGTNRLTIPAGQQPPHLSSNRTTDQTHSYQEELSLVHQRPGSSKFTQ</sequence>
<keyword evidence="5" id="KW-1185">Reference proteome</keyword>
<evidence type="ECO:0000313" key="5">
    <source>
        <dbReference type="Proteomes" id="UP001498398"/>
    </source>
</evidence>